<feature type="domain" description="ABC3 transporter permease C-terminal" evidence="7">
    <location>
        <begin position="264"/>
        <end position="384"/>
    </location>
</feature>
<accession>A0ABQ6VDK5</accession>
<keyword evidence="3 6" id="KW-0812">Transmembrane</keyword>
<evidence type="ECO:0000313" key="8">
    <source>
        <dbReference type="EMBL" id="KAB1866354.1"/>
    </source>
</evidence>
<dbReference type="Proteomes" id="UP000478836">
    <property type="component" value="Unassembled WGS sequence"/>
</dbReference>
<evidence type="ECO:0000256" key="1">
    <source>
        <dbReference type="ARBA" id="ARBA00004651"/>
    </source>
</evidence>
<feature type="transmembrane region" description="Helical" evidence="6">
    <location>
        <begin position="257"/>
        <end position="281"/>
    </location>
</feature>
<dbReference type="GeneID" id="77474907"/>
<gene>
    <name evidence="8" type="ORF">F6A08_00530</name>
</gene>
<dbReference type="PANTHER" id="PTHR30287:SF1">
    <property type="entry name" value="INNER MEMBRANE PROTEIN"/>
    <property type="match status" value="1"/>
</dbReference>
<dbReference type="Pfam" id="PF02687">
    <property type="entry name" value="FtsX"/>
    <property type="match status" value="2"/>
</dbReference>
<evidence type="ECO:0000256" key="3">
    <source>
        <dbReference type="ARBA" id="ARBA00022692"/>
    </source>
</evidence>
<feature type="transmembrane region" description="Helical" evidence="6">
    <location>
        <begin position="484"/>
        <end position="508"/>
    </location>
</feature>
<feature type="transmembrane region" description="Helical" evidence="6">
    <location>
        <begin position="351"/>
        <end position="373"/>
    </location>
</feature>
<feature type="transmembrane region" description="Helical" evidence="6">
    <location>
        <begin position="23"/>
        <end position="44"/>
    </location>
</feature>
<evidence type="ECO:0000256" key="4">
    <source>
        <dbReference type="ARBA" id="ARBA00022989"/>
    </source>
</evidence>
<evidence type="ECO:0000259" key="7">
    <source>
        <dbReference type="Pfam" id="PF02687"/>
    </source>
</evidence>
<keyword evidence="2" id="KW-1003">Cell membrane</keyword>
<evidence type="ECO:0000256" key="2">
    <source>
        <dbReference type="ARBA" id="ARBA00022475"/>
    </source>
</evidence>
<protein>
    <submittedName>
        <fullName evidence="8">ABC transporter permease</fullName>
    </submittedName>
</protein>
<feature type="domain" description="ABC3 transporter permease C-terminal" evidence="7">
    <location>
        <begin position="714"/>
        <end position="819"/>
    </location>
</feature>
<dbReference type="InterPro" id="IPR038766">
    <property type="entry name" value="Membrane_comp_ABC_pdt"/>
</dbReference>
<feature type="transmembrane region" description="Helical" evidence="6">
    <location>
        <begin position="710"/>
        <end position="732"/>
    </location>
</feature>
<proteinExistence type="predicted"/>
<keyword evidence="4 6" id="KW-1133">Transmembrane helix</keyword>
<organism evidence="8 9">
    <name type="scientific">Microbacterium algeriense</name>
    <dbReference type="NCBI Taxonomy" id="2615184"/>
    <lineage>
        <taxon>Bacteria</taxon>
        <taxon>Bacillati</taxon>
        <taxon>Actinomycetota</taxon>
        <taxon>Actinomycetes</taxon>
        <taxon>Micrococcales</taxon>
        <taxon>Microbacteriaceae</taxon>
        <taxon>Microbacterium</taxon>
    </lineage>
</organism>
<feature type="transmembrane region" description="Helical" evidence="6">
    <location>
        <begin position="436"/>
        <end position="463"/>
    </location>
</feature>
<keyword evidence="9" id="KW-1185">Reference proteome</keyword>
<feature type="transmembrane region" description="Helical" evidence="6">
    <location>
        <begin position="313"/>
        <end position="331"/>
    </location>
</feature>
<feature type="transmembrane region" description="Helical" evidence="6">
    <location>
        <begin position="799"/>
        <end position="820"/>
    </location>
</feature>
<feature type="transmembrane region" description="Helical" evidence="6">
    <location>
        <begin position="404"/>
        <end position="424"/>
    </location>
</feature>
<keyword evidence="5 6" id="KW-0472">Membrane</keyword>
<feature type="transmembrane region" description="Helical" evidence="6">
    <location>
        <begin position="763"/>
        <end position="787"/>
    </location>
</feature>
<evidence type="ECO:0000313" key="9">
    <source>
        <dbReference type="Proteomes" id="UP000478836"/>
    </source>
</evidence>
<evidence type="ECO:0000256" key="6">
    <source>
        <dbReference type="SAM" id="Phobius"/>
    </source>
</evidence>
<dbReference type="EMBL" id="WAAO01000001">
    <property type="protein sequence ID" value="KAB1866354.1"/>
    <property type="molecule type" value="Genomic_DNA"/>
</dbReference>
<dbReference type="InterPro" id="IPR003838">
    <property type="entry name" value="ABC3_permease_C"/>
</dbReference>
<sequence length="837" mass="83883">MSAAALELGRIVRADLRHHRRSLAGVFVAIFVAGALVTGLGVLVESGIRGGLAPERYTAADLVVGAAQQVDVPEDLPVPLRERALVPADAAREIAALPGVEAVVADVTVPLAVPGGAAPDAVVEAHPWPATALTGFTLAEGREPAAADEIAVTVGSAHGVGEAVTLAHGGSPATYRVVGVVAAPVAPDRSIPVFLTEDRIADLDPRGGIPHALGVFVDGDPEQAATAIRESFPALVARTGDARGDVEFLDSGAARTLLIAIGSAFVGTCILVALFIVSGTLSLSVQSRRREYALLRAVGATPQQVHALIAREVLAVAALAAILGLAPGYLLSSVLQSAFVAGGVIPGDFALAVSPLPAAGALLLVLGAAWGAARIAARRPARLDPIEALRESSTGPGPIGLPRVITGIVFAAAGLSVSTVPLVVRGDAAVGASAGAALMLIVALAVLGPWLVSLCVRAVGPALRRLSAAGFLAAANTAVGSRRLAAAILPIALGIGLGLVQIGGPAIVSAEAADQARAGVTAQLRVSGPSGLSPEVVEGIRDVSGVDAASGVVVSAAVVDSRDIEGKTVRAEYALQGIDPGTVDGPLDLKVREGALGALDGDATVAVSTDAAQSLGIRMGDTVTGVFGDGAALDATVVAVYERGLGFGALTMDEAQVRAHTTSGLDSFALVSTEPDVAATVAALEAQGLVVTPASGQKAAGADAVSQQGWVNLVALLVILGYIAIAVVNTLVMATGERSREFALLQLIGASRGQVRATMRTEAILIAAISMVFGVLVAIPPLMGMSYGISGQPIPAMPVLGSLAIIGGMGALALIALRLATGATLRRRPIEEIGSRE</sequence>
<dbReference type="RefSeq" id="WP_151458310.1">
    <property type="nucleotide sequence ID" value="NZ_WAAO01000001.1"/>
</dbReference>
<dbReference type="PANTHER" id="PTHR30287">
    <property type="entry name" value="MEMBRANE COMPONENT OF PREDICTED ABC SUPERFAMILY METABOLITE UPTAKE TRANSPORTER"/>
    <property type="match status" value="1"/>
</dbReference>
<name>A0ABQ6VDK5_9MICO</name>
<comment type="subcellular location">
    <subcellularLocation>
        <location evidence="1">Cell membrane</location>
        <topology evidence="1">Multi-pass membrane protein</topology>
    </subcellularLocation>
</comment>
<comment type="caution">
    <text evidence="8">The sequence shown here is derived from an EMBL/GenBank/DDBJ whole genome shotgun (WGS) entry which is preliminary data.</text>
</comment>
<evidence type="ECO:0000256" key="5">
    <source>
        <dbReference type="ARBA" id="ARBA00023136"/>
    </source>
</evidence>
<reference evidence="9" key="1">
    <citation type="submission" date="2019-09" db="EMBL/GenBank/DDBJ databases">
        <title>Whole genome sequencing of Microbacterium maritypicum.</title>
        <authorList>
            <person name="Lenchi N."/>
        </authorList>
    </citation>
    <scope>NUCLEOTIDE SEQUENCE [LARGE SCALE GENOMIC DNA]</scope>
    <source>
        <strain evidence="9">G1</strain>
    </source>
</reference>